<keyword evidence="1" id="KW-0732">Signal</keyword>
<evidence type="ECO:0000313" key="2">
    <source>
        <dbReference type="EMBL" id="EDP95415.1"/>
    </source>
</evidence>
<dbReference type="RefSeq" id="WP_007094722.1">
    <property type="nucleotide sequence ID" value="NZ_CP142125.1"/>
</dbReference>
<dbReference type="Gene3D" id="2.40.70.10">
    <property type="entry name" value="Acid Proteases"/>
    <property type="match status" value="1"/>
</dbReference>
<evidence type="ECO:0008006" key="4">
    <source>
        <dbReference type="Google" id="ProtNLM"/>
    </source>
</evidence>
<feature type="chain" id="PRO_5002734400" description="PDZ domain-containing protein" evidence="1">
    <location>
        <begin position="19"/>
        <end position="402"/>
    </location>
</feature>
<name>A9E2P6_9FLAO</name>
<keyword evidence="3" id="KW-1185">Reference proteome</keyword>
<dbReference type="AlphaFoldDB" id="A9E2P6"/>
<proteinExistence type="predicted"/>
<protein>
    <recommendedName>
        <fullName evidence="4">PDZ domain-containing protein</fullName>
    </recommendedName>
</protein>
<comment type="caution">
    <text evidence="2">The sequence shown here is derived from an EMBL/GenBank/DDBJ whole genome shotgun (WGS) entry which is preliminary data.</text>
</comment>
<dbReference type="InterPro" id="IPR021109">
    <property type="entry name" value="Peptidase_aspartic_dom_sf"/>
</dbReference>
<gene>
    <name evidence="2" type="ORF">KAOT1_10846</name>
</gene>
<organism evidence="2 3">
    <name type="scientific">Kordia algicida OT-1</name>
    <dbReference type="NCBI Taxonomy" id="391587"/>
    <lineage>
        <taxon>Bacteria</taxon>
        <taxon>Pseudomonadati</taxon>
        <taxon>Bacteroidota</taxon>
        <taxon>Flavobacteriia</taxon>
        <taxon>Flavobacteriales</taxon>
        <taxon>Flavobacteriaceae</taxon>
        <taxon>Kordia</taxon>
    </lineage>
</organism>
<dbReference type="HOGENOM" id="CLU_684728_0_0_10"/>
<evidence type="ECO:0000313" key="3">
    <source>
        <dbReference type="Proteomes" id="UP000002945"/>
    </source>
</evidence>
<dbReference type="EMBL" id="ABIB01000008">
    <property type="protein sequence ID" value="EDP95415.1"/>
    <property type="molecule type" value="Genomic_DNA"/>
</dbReference>
<evidence type="ECO:0000256" key="1">
    <source>
        <dbReference type="SAM" id="SignalP"/>
    </source>
</evidence>
<sequence>MKYIILSILTLIVTSSLAQEHNDEEIKKVANQGKLLQNTNRDTIPIRIVNDLIVLKMKVNDQELKFMWDNGFSFSAIDSNLVKKLQLTDYTKANTITATDGVNNQVDMDLKIAKEITVGSHTIQQTPFLLLDIESLAGFGDEVHGVLGATITKRLNWKFNFDKNYVVVSQKPFNGEGIVIPFVLNDYNTMFTSLEINGIKDGVEIDFGSTSDDIEVTINALELFKDSKKATYEGVSGMSVGGLSKPDVGYYIKDFTYKIGDTILAHPIKLFITSSERGARIGNKMLRNYNCIINSNTNEIILSTRKTKMKTSPEKKHGVIIFKLEDKLKIIGIYNNPNTKGNQDLKLGDEIIEINGKKAADFKDNVALRNFQLELLHKGEKLSITKSDGKVITLLPEYSIYE</sequence>
<dbReference type="Pfam" id="PF13650">
    <property type="entry name" value="Asp_protease_2"/>
    <property type="match status" value="1"/>
</dbReference>
<dbReference type="Proteomes" id="UP000002945">
    <property type="component" value="Unassembled WGS sequence"/>
</dbReference>
<dbReference type="eggNOG" id="COG3577">
    <property type="taxonomic scope" value="Bacteria"/>
</dbReference>
<dbReference type="OrthoDB" id="5580718at2"/>
<accession>A9E2P6</accession>
<feature type="signal peptide" evidence="1">
    <location>
        <begin position="1"/>
        <end position="18"/>
    </location>
</feature>
<reference evidence="2 3" key="1">
    <citation type="journal article" date="2011" name="J. Bacteriol.">
        <title>Genome sequence of the algicidal bacterium Kordia algicida OT-1.</title>
        <authorList>
            <person name="Lee H.S."/>
            <person name="Kang S.G."/>
            <person name="Kwon K.K."/>
            <person name="Lee J.H."/>
            <person name="Kim S.J."/>
        </authorList>
    </citation>
    <scope>NUCLEOTIDE SEQUENCE [LARGE SCALE GENOMIC DNA]</scope>
    <source>
        <strain evidence="2 3">OT-1</strain>
    </source>
</reference>